<dbReference type="SUPFAM" id="SSF50037">
    <property type="entry name" value="C-terminal domain of transcriptional repressors"/>
    <property type="match status" value="1"/>
</dbReference>
<feature type="domain" description="FeoB-type G" evidence="17">
    <location>
        <begin position="114"/>
        <end position="277"/>
    </location>
</feature>
<feature type="transmembrane region" description="Helical" evidence="16">
    <location>
        <begin position="582"/>
        <end position="604"/>
    </location>
</feature>
<feature type="binding site" evidence="14">
    <location>
        <begin position="228"/>
        <end position="231"/>
    </location>
    <ligand>
        <name>GTP</name>
        <dbReference type="ChEBI" id="CHEBI:37565"/>
        <label>1</label>
    </ligand>
</feature>
<dbReference type="GO" id="GO:0005525">
    <property type="term" value="F:GTP binding"/>
    <property type="evidence" value="ECO:0007669"/>
    <property type="project" value="UniProtKB-KW"/>
</dbReference>
<comment type="caution">
    <text evidence="16">Lacks conserved residue(s) required for the propagation of feature annotation.</text>
</comment>
<evidence type="ECO:0000256" key="6">
    <source>
        <dbReference type="ARBA" id="ARBA00022741"/>
    </source>
</evidence>
<dbReference type="PANTHER" id="PTHR43185:SF1">
    <property type="entry name" value="FE(2+) TRANSPORTER FEOB"/>
    <property type="match status" value="1"/>
</dbReference>
<evidence type="ECO:0000256" key="9">
    <source>
        <dbReference type="ARBA" id="ARBA00023065"/>
    </source>
</evidence>
<feature type="binding site" evidence="14">
    <location>
        <begin position="121"/>
        <end position="128"/>
    </location>
    <ligand>
        <name>GTP</name>
        <dbReference type="ChEBI" id="CHEBI:37565"/>
        <label>1</label>
    </ligand>
</feature>
<dbReference type="Gene3D" id="3.40.50.300">
    <property type="entry name" value="P-loop containing nucleotide triphosphate hydrolases"/>
    <property type="match status" value="1"/>
</dbReference>
<feature type="binding site" evidence="14">
    <location>
        <begin position="146"/>
        <end position="150"/>
    </location>
    <ligand>
        <name>GTP</name>
        <dbReference type="ChEBI" id="CHEBI:37565"/>
        <label>1</label>
    </ligand>
</feature>
<dbReference type="InterPro" id="IPR003373">
    <property type="entry name" value="Fe2_transport_prot-B"/>
</dbReference>
<dbReference type="InterPro" id="IPR038157">
    <property type="entry name" value="FeoA_core_dom"/>
</dbReference>
<feature type="binding site" evidence="14">
    <location>
        <begin position="167"/>
        <end position="170"/>
    </location>
    <ligand>
        <name>GTP</name>
        <dbReference type="ChEBI" id="CHEBI:37565"/>
        <label>1</label>
    </ligand>
</feature>
<dbReference type="Pfam" id="PF04023">
    <property type="entry name" value="FeoA"/>
    <property type="match status" value="1"/>
</dbReference>
<keyword evidence="6 14" id="KW-0547">Nucleotide-binding</keyword>
<dbReference type="InterPro" id="IPR027417">
    <property type="entry name" value="P-loop_NTPase"/>
</dbReference>
<evidence type="ECO:0000256" key="1">
    <source>
        <dbReference type="ARBA" id="ARBA00004651"/>
    </source>
</evidence>
<keyword evidence="15" id="KW-0460">Magnesium</keyword>
<keyword evidence="8 16" id="KW-0408">Iron</keyword>
<evidence type="ECO:0000256" key="15">
    <source>
        <dbReference type="PIRSR" id="PIRSR603373-2"/>
    </source>
</evidence>
<comment type="caution">
    <text evidence="18">The sequence shown here is derived from an EMBL/GenBank/DDBJ whole genome shotgun (WGS) entry which is preliminary data.</text>
</comment>
<keyword evidence="3" id="KW-1003">Cell membrane</keyword>
<dbReference type="PRINTS" id="PR00326">
    <property type="entry name" value="GTP1OBG"/>
</dbReference>
<feature type="binding site" evidence="15">
    <location>
        <position position="135"/>
    </location>
    <ligand>
        <name>Mg(2+)</name>
        <dbReference type="ChEBI" id="CHEBI:18420"/>
        <label>2</label>
    </ligand>
</feature>
<dbReference type="InterPro" id="IPR011642">
    <property type="entry name" value="Gate_dom"/>
</dbReference>
<keyword evidence="9" id="KW-0406">Ion transport</keyword>
<accession>L1NAM9</accession>
<evidence type="ECO:0000256" key="2">
    <source>
        <dbReference type="ARBA" id="ARBA00022448"/>
    </source>
</evidence>
<comment type="subcellular location">
    <subcellularLocation>
        <location evidence="16">Cell inner membrane</location>
        <topology evidence="16">Multi-pass membrane protein</topology>
    </subcellularLocation>
    <subcellularLocation>
        <location evidence="1">Cell membrane</location>
        <topology evidence="1">Multi-pass membrane protein</topology>
    </subcellularLocation>
</comment>
<dbReference type="SUPFAM" id="SSF52540">
    <property type="entry name" value="P-loop containing nucleoside triphosphate hydrolases"/>
    <property type="match status" value="1"/>
</dbReference>
<dbReference type="InterPro" id="IPR011640">
    <property type="entry name" value="Fe2_transport_prot_B_C"/>
</dbReference>
<feature type="transmembrane region" description="Helical" evidence="16">
    <location>
        <begin position="550"/>
        <end position="576"/>
    </location>
</feature>
<dbReference type="InterPro" id="IPR030389">
    <property type="entry name" value="G_FEOB_dom"/>
</dbReference>
<evidence type="ECO:0000256" key="11">
    <source>
        <dbReference type="ARBA" id="ARBA00023136"/>
    </source>
</evidence>
<evidence type="ECO:0000256" key="12">
    <source>
        <dbReference type="ARBA" id="ARBA00031200"/>
    </source>
</evidence>
<evidence type="ECO:0000256" key="13">
    <source>
        <dbReference type="NCBIfam" id="TIGR00437"/>
    </source>
</evidence>
<dbReference type="InterPro" id="IPR041069">
    <property type="entry name" value="FeoB_Cyto"/>
</dbReference>
<dbReference type="GO" id="GO:0015093">
    <property type="term" value="F:ferrous iron transmembrane transporter activity"/>
    <property type="evidence" value="ECO:0007669"/>
    <property type="project" value="UniProtKB-UniRule"/>
</dbReference>
<dbReference type="eggNOG" id="COG0370">
    <property type="taxonomic scope" value="Bacteria"/>
</dbReference>
<feature type="transmembrane region" description="Helical" evidence="16">
    <location>
        <begin position="815"/>
        <end position="837"/>
    </location>
</feature>
<dbReference type="Pfam" id="PF07664">
    <property type="entry name" value="FeoB_C"/>
    <property type="match status" value="1"/>
</dbReference>
<dbReference type="PANTHER" id="PTHR43185">
    <property type="entry name" value="FERROUS IRON TRANSPORT PROTEIN B"/>
    <property type="match status" value="1"/>
</dbReference>
<keyword evidence="15" id="KW-0479">Metal-binding</keyword>
<evidence type="ECO:0000313" key="19">
    <source>
        <dbReference type="Proteomes" id="UP000010408"/>
    </source>
</evidence>
<dbReference type="STRING" id="1127696.HMPREF9134_01639"/>
<reference evidence="18 19" key="1">
    <citation type="submission" date="2012-05" db="EMBL/GenBank/DDBJ databases">
        <authorList>
            <person name="Weinstock G."/>
            <person name="Sodergren E."/>
            <person name="Lobos E.A."/>
            <person name="Fulton L."/>
            <person name="Fulton R."/>
            <person name="Courtney L."/>
            <person name="Fronick C."/>
            <person name="O'Laughlin M."/>
            <person name="Godfrey J."/>
            <person name="Wilson R.M."/>
            <person name="Miner T."/>
            <person name="Farmer C."/>
            <person name="Delehaunty K."/>
            <person name="Cordes M."/>
            <person name="Minx P."/>
            <person name="Tomlinson C."/>
            <person name="Chen J."/>
            <person name="Wollam A."/>
            <person name="Pepin K.H."/>
            <person name="Bhonagiri V."/>
            <person name="Zhang X."/>
            <person name="Suruliraj S."/>
            <person name="Warren W."/>
            <person name="Mitreva M."/>
            <person name="Mardis E.R."/>
            <person name="Wilson R.K."/>
        </authorList>
    </citation>
    <scope>NUCLEOTIDE SEQUENCE [LARGE SCALE GENOMIC DNA]</scope>
    <source>
        <strain evidence="18 19">F0037</strain>
    </source>
</reference>
<protein>
    <recommendedName>
        <fullName evidence="12 13">Ferrous iron transport protein B</fullName>
    </recommendedName>
</protein>
<evidence type="ECO:0000259" key="17">
    <source>
        <dbReference type="PROSITE" id="PS51711"/>
    </source>
</evidence>
<name>L1NAM9_9PORP</name>
<dbReference type="Pfam" id="PF17910">
    <property type="entry name" value="FeoB_Cyto"/>
    <property type="match status" value="1"/>
</dbReference>
<keyword evidence="10 14" id="KW-0342">GTP-binding</keyword>
<dbReference type="InterPro" id="IPR050860">
    <property type="entry name" value="FeoB_GTPase"/>
</dbReference>
<dbReference type="CDD" id="cd01879">
    <property type="entry name" value="FeoB"/>
    <property type="match status" value="1"/>
</dbReference>
<keyword evidence="7 16" id="KW-1133">Transmembrane helix</keyword>
<dbReference type="AlphaFoldDB" id="L1NAM9"/>
<organism evidence="18 19">
    <name type="scientific">Porphyromonas catoniae F0037</name>
    <dbReference type="NCBI Taxonomy" id="1127696"/>
    <lineage>
        <taxon>Bacteria</taxon>
        <taxon>Pseudomonadati</taxon>
        <taxon>Bacteroidota</taxon>
        <taxon>Bacteroidia</taxon>
        <taxon>Bacteroidales</taxon>
        <taxon>Porphyromonadaceae</taxon>
        <taxon>Porphyromonas</taxon>
    </lineage>
</organism>
<evidence type="ECO:0000256" key="14">
    <source>
        <dbReference type="PIRSR" id="PIRSR603373-1"/>
    </source>
</evidence>
<evidence type="ECO:0000256" key="5">
    <source>
        <dbReference type="ARBA" id="ARBA00022692"/>
    </source>
</evidence>
<evidence type="ECO:0000313" key="18">
    <source>
        <dbReference type="EMBL" id="EKY00305.1"/>
    </source>
</evidence>
<dbReference type="RefSeq" id="WP_005467764.1">
    <property type="nucleotide sequence ID" value="NZ_KB291032.1"/>
</dbReference>
<dbReference type="HOGENOM" id="CLU_013350_3_0_10"/>
<dbReference type="GO" id="GO:0046914">
    <property type="term" value="F:transition metal ion binding"/>
    <property type="evidence" value="ECO:0007669"/>
    <property type="project" value="InterPro"/>
</dbReference>
<dbReference type="InterPro" id="IPR005225">
    <property type="entry name" value="Small_GTP-bd"/>
</dbReference>
<sequence>MNLAQLKTGDKAVIVRVGGSGAFRKRILEMGFVQGKEIMSVHNAPLKDPIYYKILDYNVSLRRKDAELIEVRPLEPLMEPRPEGQGGDEELLPEPQLHSLHRMQGRAQAGTLPTLRIALLGNPNCGKTSLFNQASGAHEHVGNYSGVTVEAKTGHIYYGGYRLEIIDLPGTYSLSPYSPEELYIRSYITGDERPDLVLNVIDTCNLERNLYLTLQLKELGLPVVVALNMFDEFIARKEYFDYPRLSRLLGVPMIPTVCRTGLGLEALFDEVISLAPGIKSADPQLFDPERGKLRPLRIPYGSTLEPMIEELTEKVKEHTTLHDPILARSTAIKLLERDEDIESQLLHRYARGGFLLSARDFALHRLKEERSEEAEALITDARYGFISGALKETYRPKHSGKRTLTDRIDDIVTHRLWGFPIFLALMAFMFFCTFALGQYPMDLIDLGVAKLGEWVGGIMADGPLRDLIVDGVIAGVGGVIVFLPQIIILYLFISLLEDSGYMARAAFIMDKLMHKMGLHGKSFIPLIMGFGCNVPAVMSTRMIESRKSRLVTMLVLPFMSCSARLPVYILLSGAFFPIPWQATLVLFSLYLIGVLVAVCSARLLKSTTFKGEDIPFVMELPPYRTPTARSILIHVWTRAKQYLQKMGTVILAASILVWFMSYYPRQNDARAVKDQKVEAVQASLLPEVEKQAQVDSLEHAFAIYHQEQSIIGRIGHISEPIIRPLGFDWKMGVSIVSGLMAKEVVVSTMGVIYTGSGDDGEEAVAQLSERMRTERRADGSPSFTPIVAYTFMLFVLLYFPCIATLIAIGREAGHWRWGAFAAVYSCALAWLVCFIVYQTSLLLG</sequence>
<dbReference type="SMART" id="SM00899">
    <property type="entry name" value="FeoA"/>
    <property type="match status" value="1"/>
</dbReference>
<dbReference type="InterPro" id="IPR008988">
    <property type="entry name" value="Transcriptional_repressor_C"/>
</dbReference>
<dbReference type="Pfam" id="PF02421">
    <property type="entry name" value="FeoB_N"/>
    <property type="match status" value="1"/>
</dbReference>
<proteinExistence type="inferred from homology"/>
<feature type="binding site" evidence="15">
    <location>
        <position position="136"/>
    </location>
    <ligand>
        <name>Mg(2+)</name>
        <dbReference type="ChEBI" id="CHEBI:18420"/>
        <label>2</label>
    </ligand>
</feature>
<keyword evidence="2 16" id="KW-0813">Transport</keyword>
<evidence type="ECO:0000256" key="4">
    <source>
        <dbReference type="ARBA" id="ARBA00022496"/>
    </source>
</evidence>
<feature type="binding site" evidence="15">
    <location>
        <position position="132"/>
    </location>
    <ligand>
        <name>Mg(2+)</name>
        <dbReference type="ChEBI" id="CHEBI:18420"/>
        <label>2</label>
    </ligand>
</feature>
<dbReference type="PATRIC" id="fig|1127696.3.peg.1480"/>
<comment type="function">
    <text evidence="16">Probable transporter of a GTP-driven Fe(2+) uptake system.</text>
</comment>
<dbReference type="PROSITE" id="PS51711">
    <property type="entry name" value="G_FEOB"/>
    <property type="match status" value="1"/>
</dbReference>
<feature type="transmembrane region" description="Helical" evidence="16">
    <location>
        <begin position="467"/>
        <end position="493"/>
    </location>
</feature>
<evidence type="ECO:0000256" key="16">
    <source>
        <dbReference type="RuleBase" id="RU362098"/>
    </source>
</evidence>
<dbReference type="InterPro" id="IPR007167">
    <property type="entry name" value="Fe-transptr_FeoA-like"/>
</dbReference>
<dbReference type="EMBL" id="AMEQ01000040">
    <property type="protein sequence ID" value="EKY00305.1"/>
    <property type="molecule type" value="Genomic_DNA"/>
</dbReference>
<dbReference type="Gene3D" id="1.10.287.1770">
    <property type="match status" value="1"/>
</dbReference>
<feature type="transmembrane region" description="Helical" evidence="16">
    <location>
        <begin position="786"/>
        <end position="808"/>
    </location>
</feature>
<evidence type="ECO:0000256" key="3">
    <source>
        <dbReference type="ARBA" id="ARBA00022475"/>
    </source>
</evidence>
<dbReference type="NCBIfam" id="TIGR00437">
    <property type="entry name" value="feoB"/>
    <property type="match status" value="1"/>
</dbReference>
<keyword evidence="11 16" id="KW-0472">Membrane</keyword>
<evidence type="ECO:0000256" key="8">
    <source>
        <dbReference type="ARBA" id="ARBA00023004"/>
    </source>
</evidence>
<gene>
    <name evidence="18" type="ORF">HMPREF9134_01639</name>
</gene>
<comment type="similarity">
    <text evidence="16">Belongs to the TRAFAC class TrmE-Era-EngA-EngB-Septin-like GTPase superfamily. FeoB GTPase (TC 9.A.8) family.</text>
</comment>
<keyword evidence="5 16" id="KW-0812">Transmembrane</keyword>
<dbReference type="InterPro" id="IPR006073">
    <property type="entry name" value="GTP-bd"/>
</dbReference>
<feature type="transmembrane region" description="Helical" evidence="16">
    <location>
        <begin position="416"/>
        <end position="436"/>
    </location>
</feature>
<dbReference type="Proteomes" id="UP000010408">
    <property type="component" value="Unassembled WGS sequence"/>
</dbReference>
<dbReference type="Gene3D" id="2.30.30.90">
    <property type="match status" value="1"/>
</dbReference>
<dbReference type="Pfam" id="PF07670">
    <property type="entry name" value="Gate"/>
    <property type="match status" value="2"/>
</dbReference>
<evidence type="ECO:0000256" key="7">
    <source>
        <dbReference type="ARBA" id="ARBA00022989"/>
    </source>
</evidence>
<keyword evidence="4 16" id="KW-0410">Iron transport</keyword>
<feature type="transmembrane region" description="Helical" evidence="16">
    <location>
        <begin position="646"/>
        <end position="663"/>
    </location>
</feature>
<dbReference type="GO" id="GO:0005886">
    <property type="term" value="C:plasma membrane"/>
    <property type="evidence" value="ECO:0007669"/>
    <property type="project" value="UniProtKB-SubCell"/>
</dbReference>
<dbReference type="NCBIfam" id="TIGR00231">
    <property type="entry name" value="small_GTP"/>
    <property type="match status" value="1"/>
</dbReference>
<evidence type="ECO:0000256" key="10">
    <source>
        <dbReference type="ARBA" id="ARBA00023134"/>
    </source>
</evidence>